<keyword evidence="6" id="KW-0472">Membrane</keyword>
<keyword evidence="6" id="KW-1133">Transmembrane helix</keyword>
<dbReference type="InterPro" id="IPR029151">
    <property type="entry name" value="Sensor-like_sf"/>
</dbReference>
<evidence type="ECO:0000313" key="9">
    <source>
        <dbReference type="EMBL" id="MDI7922269.1"/>
    </source>
</evidence>
<dbReference type="Gene3D" id="1.10.287.950">
    <property type="entry name" value="Methyl-accepting chemotaxis protein"/>
    <property type="match status" value="1"/>
</dbReference>
<dbReference type="SMART" id="SM00283">
    <property type="entry name" value="MA"/>
    <property type="match status" value="1"/>
</dbReference>
<dbReference type="GO" id="GO:0016020">
    <property type="term" value="C:membrane"/>
    <property type="evidence" value="ECO:0007669"/>
    <property type="project" value="UniProtKB-SubCell"/>
</dbReference>
<dbReference type="InterPro" id="IPR004089">
    <property type="entry name" value="MCPsignal_dom"/>
</dbReference>
<proteinExistence type="inferred from homology"/>
<evidence type="ECO:0000256" key="3">
    <source>
        <dbReference type="ARBA" id="ARBA00029447"/>
    </source>
</evidence>
<reference evidence="9" key="1">
    <citation type="submission" date="2022-03" db="EMBL/GenBank/DDBJ databases">
        <title>Fererhizobium litorale gen. nov., sp. nov., isolated from sandy sediments of the Sea of Japan seashore.</title>
        <authorList>
            <person name="Romanenko L."/>
            <person name="Kurilenko V."/>
            <person name="Otstavnykh N."/>
            <person name="Svetashev V."/>
            <person name="Tekutyeva L."/>
            <person name="Isaeva M."/>
            <person name="Mikhailov V."/>
        </authorList>
    </citation>
    <scope>NUCLEOTIDE SEQUENCE</scope>
    <source>
        <strain evidence="9">KMM 9576</strain>
    </source>
</reference>
<comment type="similarity">
    <text evidence="3">Belongs to the methyl-accepting chemotaxis (MCP) protein family.</text>
</comment>
<evidence type="ECO:0000256" key="6">
    <source>
        <dbReference type="SAM" id="Phobius"/>
    </source>
</evidence>
<dbReference type="Pfam" id="PF00672">
    <property type="entry name" value="HAMP"/>
    <property type="match status" value="1"/>
</dbReference>
<dbReference type="PROSITE" id="PS50111">
    <property type="entry name" value="CHEMOTAXIS_TRANSDUC_2"/>
    <property type="match status" value="1"/>
</dbReference>
<dbReference type="Pfam" id="PF00015">
    <property type="entry name" value="MCPsignal"/>
    <property type="match status" value="1"/>
</dbReference>
<dbReference type="PROSITE" id="PS50885">
    <property type="entry name" value="HAMP"/>
    <property type="match status" value="2"/>
</dbReference>
<dbReference type="EMBL" id="JALDYZ010000004">
    <property type="protein sequence ID" value="MDI7922269.1"/>
    <property type="molecule type" value="Genomic_DNA"/>
</dbReference>
<evidence type="ECO:0000259" key="8">
    <source>
        <dbReference type="PROSITE" id="PS50885"/>
    </source>
</evidence>
<dbReference type="AlphaFoldDB" id="A0AAE3U0P2"/>
<dbReference type="InterPro" id="IPR033462">
    <property type="entry name" value="Cache_3-Cache_2"/>
</dbReference>
<feature type="domain" description="Methyl-accepting transducer" evidence="7">
    <location>
        <begin position="355"/>
        <end position="584"/>
    </location>
</feature>
<accession>A0AAE3U0P2</accession>
<dbReference type="SUPFAM" id="SSF58104">
    <property type="entry name" value="Methyl-accepting chemotaxis protein (MCP) signaling domain"/>
    <property type="match status" value="1"/>
</dbReference>
<feature type="transmembrane region" description="Helical" evidence="6">
    <location>
        <begin position="163"/>
        <end position="181"/>
    </location>
</feature>
<dbReference type="PANTHER" id="PTHR43531">
    <property type="entry name" value="PROTEIN ICFG"/>
    <property type="match status" value="1"/>
</dbReference>
<feature type="region of interest" description="Disordered" evidence="5">
    <location>
        <begin position="360"/>
        <end position="384"/>
    </location>
</feature>
<evidence type="ECO:0000256" key="5">
    <source>
        <dbReference type="SAM" id="MobiDB-lite"/>
    </source>
</evidence>
<dbReference type="SMART" id="SM00304">
    <property type="entry name" value="HAMP"/>
    <property type="match status" value="2"/>
</dbReference>
<dbReference type="Gene3D" id="6.10.340.10">
    <property type="match status" value="1"/>
</dbReference>
<dbReference type="Proteomes" id="UP001161580">
    <property type="component" value="Unassembled WGS sequence"/>
</dbReference>
<dbReference type="SUPFAM" id="SSF158472">
    <property type="entry name" value="HAMP domain-like"/>
    <property type="match status" value="1"/>
</dbReference>
<name>A0AAE3U0P2_9HYPH</name>
<dbReference type="GO" id="GO:0006935">
    <property type="term" value="P:chemotaxis"/>
    <property type="evidence" value="ECO:0007669"/>
    <property type="project" value="UniProtKB-KW"/>
</dbReference>
<keyword evidence="10" id="KW-1185">Reference proteome</keyword>
<dbReference type="RefSeq" id="WP_311787785.1">
    <property type="nucleotide sequence ID" value="NZ_JALDYY010000011.1"/>
</dbReference>
<feature type="region of interest" description="Disordered" evidence="5">
    <location>
        <begin position="269"/>
        <end position="294"/>
    </location>
</feature>
<feature type="transmembrane region" description="Helical" evidence="6">
    <location>
        <begin position="12"/>
        <end position="36"/>
    </location>
</feature>
<evidence type="ECO:0000256" key="2">
    <source>
        <dbReference type="ARBA" id="ARBA00022500"/>
    </source>
</evidence>
<gene>
    <name evidence="9" type="ORF">MRS75_09250</name>
</gene>
<dbReference type="CDD" id="cd11386">
    <property type="entry name" value="MCP_signal"/>
    <property type="match status" value="1"/>
</dbReference>
<evidence type="ECO:0000259" key="7">
    <source>
        <dbReference type="PROSITE" id="PS50111"/>
    </source>
</evidence>
<dbReference type="GO" id="GO:0007165">
    <property type="term" value="P:signal transduction"/>
    <property type="evidence" value="ECO:0007669"/>
    <property type="project" value="UniProtKB-KW"/>
</dbReference>
<feature type="domain" description="HAMP" evidence="8">
    <location>
        <begin position="298"/>
        <end position="350"/>
    </location>
</feature>
<comment type="subcellular location">
    <subcellularLocation>
        <location evidence="1">Membrane</location>
    </subcellularLocation>
</comment>
<evidence type="ECO:0000313" key="10">
    <source>
        <dbReference type="Proteomes" id="UP001161580"/>
    </source>
</evidence>
<dbReference type="Pfam" id="PF17201">
    <property type="entry name" value="Cache_3-Cache_2"/>
    <property type="match status" value="1"/>
</dbReference>
<feature type="domain" description="HAMP" evidence="8">
    <location>
        <begin position="217"/>
        <end position="270"/>
    </location>
</feature>
<dbReference type="InterPro" id="IPR003660">
    <property type="entry name" value="HAMP_dom"/>
</dbReference>
<evidence type="ECO:0000256" key="4">
    <source>
        <dbReference type="PROSITE-ProRule" id="PRU00284"/>
    </source>
</evidence>
<dbReference type="PANTHER" id="PTHR43531:SF11">
    <property type="entry name" value="METHYL-ACCEPTING CHEMOTAXIS PROTEIN 3"/>
    <property type="match status" value="1"/>
</dbReference>
<feature type="transmembrane region" description="Helical" evidence="6">
    <location>
        <begin position="193"/>
        <end position="216"/>
    </location>
</feature>
<evidence type="ECO:0000256" key="1">
    <source>
        <dbReference type="ARBA" id="ARBA00004370"/>
    </source>
</evidence>
<protein>
    <submittedName>
        <fullName evidence="9">Methyl-accepting chemotaxis protein</fullName>
    </submittedName>
</protein>
<dbReference type="InterPro" id="IPR051310">
    <property type="entry name" value="MCP_chemotaxis"/>
</dbReference>
<feature type="compositionally biased region" description="Low complexity" evidence="5">
    <location>
        <begin position="360"/>
        <end position="372"/>
    </location>
</feature>
<dbReference type="SUPFAM" id="SSF103190">
    <property type="entry name" value="Sensory domain-like"/>
    <property type="match status" value="1"/>
</dbReference>
<dbReference type="FunFam" id="1.10.287.950:FF:000001">
    <property type="entry name" value="Methyl-accepting chemotaxis sensory transducer"/>
    <property type="match status" value="1"/>
</dbReference>
<organism evidence="9 10">
    <name type="scientific">Ferirhizobium litorale</name>
    <dbReference type="NCBI Taxonomy" id="2927786"/>
    <lineage>
        <taxon>Bacteria</taxon>
        <taxon>Pseudomonadati</taxon>
        <taxon>Pseudomonadota</taxon>
        <taxon>Alphaproteobacteria</taxon>
        <taxon>Hyphomicrobiales</taxon>
        <taxon>Rhizobiaceae</taxon>
        <taxon>Ferirhizobium</taxon>
    </lineage>
</organism>
<keyword evidence="2" id="KW-0145">Chemotaxis</keyword>
<keyword evidence="4" id="KW-0807">Transducer</keyword>
<sequence>MSRFFPSSVVSRIVVLCLFLIAVAVSAVGGLTYSYLRTDILNTAKNDTRDAIRVMGLLYELKVEGAKATVKDGVLARVEGGQSDHGDHDLVDRTASSIGGVATVFEKQGGDYIRVSTNVKKENGDRATGTKLAADSPAQPLLGRGEAYFGPALLFNRDFMTGYFPLTDAAGAVNGVLFVGVPMEVYAQQMVTAAYIVIGTSVIAMVIVGLLALFAIRALVRPLGILTGTVRQLSDGNHEVAIPYGSMTNEFGNIARALEVFRNNAREKERVEASSASHRAEAEQERRLHDAEKHKRDEEIDFAVGELGSALARLSQGDLSRTIDQSFSGRLEQLRLDFNDSILRLRETLSMVRSSTLSLQKSSADLSHSSSELSRRTETQAASLEETAAAVDEITVTVRSSAERAREANAAVAATRKSADSSGTVVNNAVEAMARIEGASKKIELIIEVIDDIAFQTNLLALNAGIEAARAGDAGKGFAVVAQEVRELAQRSADAAREIKDLINQSTREVSSGSSLVTQAGEVLASISAQIAGISQNVEMIATASQDQSSALQEINGSVNRMDQMTQQNGAMVGETTEASHRLASEAEELMRLVQQFRIDATNAQRAESRARVA</sequence>
<keyword evidence="6" id="KW-0812">Transmembrane</keyword>
<comment type="caution">
    <text evidence="9">The sequence shown here is derived from an EMBL/GenBank/DDBJ whole genome shotgun (WGS) entry which is preliminary data.</text>
</comment>